<dbReference type="Proteomes" id="UP000214372">
    <property type="component" value="Segment"/>
</dbReference>
<dbReference type="RefSeq" id="YP_009198393.1">
    <property type="nucleotide sequence ID" value="NC_028796.1"/>
</dbReference>
<dbReference type="OrthoDB" id="25202at10239"/>
<accession>A0A0F6WE04</accession>
<name>A0A0F6WE04_9CAUD</name>
<gene>
    <name evidence="1" type="primary">49</name>
    <name evidence="1" type="ORF">SEA_PHAYONCE_49</name>
</gene>
<dbReference type="EMBL" id="KR080195">
    <property type="protein sequence ID" value="AKF14409.1"/>
    <property type="molecule type" value="Genomic_DNA"/>
</dbReference>
<protein>
    <submittedName>
        <fullName evidence="1">Uncharacterized protein</fullName>
    </submittedName>
</protein>
<reference evidence="1 2" key="1">
    <citation type="journal article" date="2015" name="Genome Announc.">
        <title>Genome Sequence of Mycobacteriophage Phayonce.</title>
        <authorList>
            <person name="Pope W.H."/>
            <person name="Jacobetz E."/>
            <person name="Johnson C.A."/>
            <person name="Kihle B.L."/>
            <person name="Sobeski M.A."/>
            <person name="Werner M.B."/>
            <person name="Adkins N.L."/>
            <person name="Kramer Z.J."/>
            <person name="Montgomery M.T."/>
            <person name="Grubb S.R."/>
            <person name="Warner M.H."/>
            <person name="Bowman C.A."/>
            <person name="Russell D.A."/>
            <person name="Hatfull G.F."/>
        </authorList>
    </citation>
    <scope>NUCLEOTIDE SEQUENCE [LARGE SCALE GENOMIC DNA]</scope>
</reference>
<dbReference type="KEGG" id="vg:26646479"/>
<proteinExistence type="predicted"/>
<evidence type="ECO:0000313" key="1">
    <source>
        <dbReference type="EMBL" id="AKF14409.1"/>
    </source>
</evidence>
<evidence type="ECO:0000313" key="2">
    <source>
        <dbReference type="Proteomes" id="UP000214372"/>
    </source>
</evidence>
<organism evidence="1 2">
    <name type="scientific">Mycobacterium phage Phayonce</name>
    <dbReference type="NCBI Taxonomy" id="1647302"/>
    <lineage>
        <taxon>Viruses</taxon>
        <taxon>Duplodnaviria</taxon>
        <taxon>Heunggongvirae</taxon>
        <taxon>Uroviricota</taxon>
        <taxon>Caudoviricetes</taxon>
        <taxon>Pclasvirinae</taxon>
        <taxon>Phayoncevirus</taxon>
        <taxon>Phayoncevirus phayonce</taxon>
    </lineage>
</organism>
<dbReference type="GeneID" id="26646479"/>
<sequence length="112" mass="11746">MSDAEADKKEGTELAPGDVTDFVVVLTQLDKGRVQQEASNALHEVVEAALTHNKKGGTVSIKITVNPLESGAVQVIADVTGKPVKDPAGTIFFADGEGHLSRDNAGLFYGIK</sequence>
<keyword evidence="2" id="KW-1185">Reference proteome</keyword>